<evidence type="ECO:0000256" key="12">
    <source>
        <dbReference type="SAM" id="MobiDB-lite"/>
    </source>
</evidence>
<keyword evidence="10" id="KW-0675">Receptor</keyword>
<keyword evidence="6" id="KW-0732">Signal</keyword>
<evidence type="ECO:0000256" key="6">
    <source>
        <dbReference type="ARBA" id="ARBA00022729"/>
    </source>
</evidence>
<evidence type="ECO:0000256" key="11">
    <source>
        <dbReference type="ARBA" id="ARBA00023180"/>
    </source>
</evidence>
<dbReference type="FunFam" id="3.80.10.10:FF:000095">
    <property type="entry name" value="LRR receptor-like serine/threonine-protein kinase GSO1"/>
    <property type="match status" value="1"/>
</dbReference>
<keyword evidence="3" id="KW-1003">Cell membrane</keyword>
<dbReference type="PANTHER" id="PTHR48062">
    <property type="entry name" value="RECEPTOR-LIKE PROTEIN 14"/>
    <property type="match status" value="1"/>
</dbReference>
<evidence type="ECO:0000313" key="15">
    <source>
        <dbReference type="Proteomes" id="UP001374535"/>
    </source>
</evidence>
<dbReference type="Pfam" id="PF13516">
    <property type="entry name" value="LRR_6"/>
    <property type="match status" value="1"/>
</dbReference>
<proteinExistence type="inferred from homology"/>
<dbReference type="FunFam" id="3.80.10.10:FF:000111">
    <property type="entry name" value="LRR receptor-like serine/threonine-protein kinase ERECTA"/>
    <property type="match status" value="1"/>
</dbReference>
<feature type="transmembrane region" description="Helical" evidence="13">
    <location>
        <begin position="1127"/>
        <end position="1144"/>
    </location>
</feature>
<dbReference type="InterPro" id="IPR001611">
    <property type="entry name" value="Leu-rich_rpt"/>
</dbReference>
<dbReference type="Gene3D" id="3.80.10.10">
    <property type="entry name" value="Ribonuclease Inhibitor"/>
    <property type="match status" value="6"/>
</dbReference>
<name>A0AAQ3RST2_VIGMU</name>
<dbReference type="PANTHER" id="PTHR48062:SF21">
    <property type="entry name" value="RECEPTOR-LIKE PROTEIN 12"/>
    <property type="match status" value="1"/>
</dbReference>
<keyword evidence="5 13" id="KW-0812">Transmembrane</keyword>
<evidence type="ECO:0000256" key="1">
    <source>
        <dbReference type="ARBA" id="ARBA00004251"/>
    </source>
</evidence>
<keyword evidence="9 13" id="KW-0472">Membrane</keyword>
<dbReference type="EMBL" id="CP144694">
    <property type="protein sequence ID" value="WVZ02926.1"/>
    <property type="molecule type" value="Genomic_DNA"/>
</dbReference>
<gene>
    <name evidence="14" type="ORF">V8G54_023732</name>
</gene>
<keyword evidence="7" id="KW-0677">Repeat</keyword>
<evidence type="ECO:0000256" key="5">
    <source>
        <dbReference type="ARBA" id="ARBA00022692"/>
    </source>
</evidence>
<dbReference type="Pfam" id="PF13855">
    <property type="entry name" value="LRR_8"/>
    <property type="match status" value="2"/>
</dbReference>
<evidence type="ECO:0000256" key="4">
    <source>
        <dbReference type="ARBA" id="ARBA00022614"/>
    </source>
</evidence>
<evidence type="ECO:0000256" key="3">
    <source>
        <dbReference type="ARBA" id="ARBA00022475"/>
    </source>
</evidence>
<dbReference type="InterPro" id="IPR003591">
    <property type="entry name" value="Leu-rich_rpt_typical-subtyp"/>
</dbReference>
<evidence type="ECO:0000256" key="9">
    <source>
        <dbReference type="ARBA" id="ARBA00023136"/>
    </source>
</evidence>
<dbReference type="AlphaFoldDB" id="A0AAQ3RST2"/>
<dbReference type="SMART" id="SM00369">
    <property type="entry name" value="LRR_TYP"/>
    <property type="match status" value="11"/>
</dbReference>
<feature type="region of interest" description="Disordered" evidence="12">
    <location>
        <begin position="901"/>
        <end position="939"/>
    </location>
</feature>
<evidence type="ECO:0000313" key="14">
    <source>
        <dbReference type="EMBL" id="WVZ02926.1"/>
    </source>
</evidence>
<dbReference type="PROSITE" id="PS51450">
    <property type="entry name" value="LRR"/>
    <property type="match status" value="1"/>
</dbReference>
<dbReference type="InterPro" id="IPR051502">
    <property type="entry name" value="RLP_Defense_Trigger"/>
</dbReference>
<protein>
    <submittedName>
        <fullName evidence="14">Uncharacterized protein</fullName>
    </submittedName>
</protein>
<accession>A0AAQ3RST2</accession>
<evidence type="ECO:0000256" key="8">
    <source>
        <dbReference type="ARBA" id="ARBA00022989"/>
    </source>
</evidence>
<organism evidence="14 15">
    <name type="scientific">Vigna mungo</name>
    <name type="common">Black gram</name>
    <name type="synonym">Phaseolus mungo</name>
    <dbReference type="NCBI Taxonomy" id="3915"/>
    <lineage>
        <taxon>Eukaryota</taxon>
        <taxon>Viridiplantae</taxon>
        <taxon>Streptophyta</taxon>
        <taxon>Embryophyta</taxon>
        <taxon>Tracheophyta</taxon>
        <taxon>Spermatophyta</taxon>
        <taxon>Magnoliopsida</taxon>
        <taxon>eudicotyledons</taxon>
        <taxon>Gunneridae</taxon>
        <taxon>Pentapetalae</taxon>
        <taxon>rosids</taxon>
        <taxon>fabids</taxon>
        <taxon>Fabales</taxon>
        <taxon>Fabaceae</taxon>
        <taxon>Papilionoideae</taxon>
        <taxon>50 kb inversion clade</taxon>
        <taxon>NPAAA clade</taxon>
        <taxon>indigoferoid/millettioid clade</taxon>
        <taxon>Phaseoleae</taxon>
        <taxon>Vigna</taxon>
    </lineage>
</organism>
<dbReference type="SUPFAM" id="SSF52047">
    <property type="entry name" value="RNI-like"/>
    <property type="match status" value="2"/>
</dbReference>
<keyword evidence="15" id="KW-1185">Reference proteome</keyword>
<dbReference type="GO" id="GO:0005886">
    <property type="term" value="C:plasma membrane"/>
    <property type="evidence" value="ECO:0007669"/>
    <property type="project" value="UniProtKB-SubCell"/>
</dbReference>
<evidence type="ECO:0000256" key="13">
    <source>
        <dbReference type="SAM" id="Phobius"/>
    </source>
</evidence>
<evidence type="ECO:0000256" key="7">
    <source>
        <dbReference type="ARBA" id="ARBA00022737"/>
    </source>
</evidence>
<dbReference type="PRINTS" id="PR00019">
    <property type="entry name" value="LEURICHRPT"/>
</dbReference>
<dbReference type="Pfam" id="PF00560">
    <property type="entry name" value="LRR_1"/>
    <property type="match status" value="10"/>
</dbReference>
<keyword evidence="8 13" id="KW-1133">Transmembrane helix</keyword>
<evidence type="ECO:0000256" key="10">
    <source>
        <dbReference type="ARBA" id="ARBA00023170"/>
    </source>
</evidence>
<feature type="transmembrane region" description="Helical" evidence="13">
    <location>
        <begin position="1096"/>
        <end position="1120"/>
    </location>
</feature>
<sequence>MFLSNIICRQRILEGIDAAINATPPSSLSGTISVTPPLGRIWGYAIRSEDLLADGLERVVRVNVDEEGVVRDGDGRGGVVLNGEMVRFGVVIDSGEDECCGLAMLICGGGDERSHGDLRLIAVNGKECTATPPQEEWYSSYKSIALSLLKTTNLCLMFYGILIIQLSFTYFPELPNLQLLEMFGNKLDPAASIISCLDGLPSLKYLSLGNGLNTSSLNHVFGSVSPKLRSNLEVLDISWNHLTNDILPSLEGFTSLKKLYLSETELDSNFHFEENETFKWPINLQHLDMSSNRLSNRFLSYLRDLPYLQFLDLSNNQIEEVVDISGLKGLNRLDVLDLDWNMIDGNKLRESLRALSSSIRDLSISYNYFKGTILAKDFHDLSNLERLKLDENNNMKNEFFESIGNLTSLKALSLSYCHINDTLPEADWSKMKKLEELNLIDNGFEGSLPNSFVNMTSLRILELSQNNFIGRFDSNIATLTSLEEFGFVKNQFEVPISFWSFANHSNLKVIRGKGNEIILDSQHNLHTWIPKFQLSELSLSSNIETSSFRLPRFLLYQKDIITLDISNLKLGGRFPHWLLENNTKLKEVTFKKCSLMGTMQLPLHPLPELRKIDVSNNIIIGEIQSKNISSIYPNLEYLNMSRNQIQGSISREFGQMKYLSELDLSKNQLFGEISDDIFEAAQQLILLRLSNNKLEGSIFTIPTNLESLSLNDNNFSGKLPTNIFNTSIISLDLSNNDLVGNIPSLLTNSSRLSELRMSNNHFEGFIPSKLAQLEDLSYLDLSQNNLIGLVPSFLNSSVKFIHLRNNRLNGLSKKMFNGNSPLAMLDLSYNEISGNIQDMIQDLSYSKLNFLLLKGNQINGDIPKQLCQLIDLTILDLSDNEFSGEIPHCLGTMPFHNKNLDPLLKAPNETSSPSPSPVAPPAPPPETSPLSEPKKEKASFTSKRNTYTYIGSILGYMSGIDLSLNKLKGNIPFELGNLTKIRALNLSHNDLIGQIPDSFSNLMQTESLDLSFNKLNGQIPPNLNILTSLEVLSVAYNNLSGPLPEWKNQFATFDENIYEGNPFLCGPPLPKSCNPSPTNISNDLNTNKDNGSFVDIYVFCVSFVVSYTLALLATIGALYINPYWRKAWFYYMELFGLNGYYFIVDNFCRFCNV</sequence>
<comment type="similarity">
    <text evidence="2">Belongs to the RLP family.</text>
</comment>
<evidence type="ECO:0000256" key="2">
    <source>
        <dbReference type="ARBA" id="ARBA00009592"/>
    </source>
</evidence>
<dbReference type="Proteomes" id="UP001374535">
    <property type="component" value="Chromosome 7"/>
</dbReference>
<dbReference type="SUPFAM" id="SSF52058">
    <property type="entry name" value="L domain-like"/>
    <property type="match status" value="2"/>
</dbReference>
<feature type="compositionally biased region" description="Pro residues" evidence="12">
    <location>
        <begin position="914"/>
        <end position="927"/>
    </location>
</feature>
<keyword evidence="11" id="KW-0325">Glycoprotein</keyword>
<comment type="subcellular location">
    <subcellularLocation>
        <location evidence="1">Cell membrane</location>
        <topology evidence="1">Single-pass type I membrane protein</topology>
    </subcellularLocation>
</comment>
<reference evidence="14 15" key="1">
    <citation type="journal article" date="2023" name="Life. Sci Alliance">
        <title>Evolutionary insights into 3D genome organization and epigenetic landscape of Vigna mungo.</title>
        <authorList>
            <person name="Junaid A."/>
            <person name="Singh B."/>
            <person name="Bhatia S."/>
        </authorList>
    </citation>
    <scope>NUCLEOTIDE SEQUENCE [LARGE SCALE GENOMIC DNA]</scope>
    <source>
        <strain evidence="14">Urdbean</strain>
    </source>
</reference>
<dbReference type="InterPro" id="IPR032675">
    <property type="entry name" value="LRR_dom_sf"/>
</dbReference>
<keyword evidence="4" id="KW-0433">Leucine-rich repeat</keyword>